<protein>
    <submittedName>
        <fullName evidence="1">Uncharacterized protein</fullName>
    </submittedName>
</protein>
<gene>
    <name evidence="1" type="ORF">GCM10022254_61520</name>
</gene>
<evidence type="ECO:0000313" key="2">
    <source>
        <dbReference type="Proteomes" id="UP001501710"/>
    </source>
</evidence>
<keyword evidence="2" id="KW-1185">Reference proteome</keyword>
<reference evidence="2" key="1">
    <citation type="journal article" date="2019" name="Int. J. Syst. Evol. Microbiol.">
        <title>The Global Catalogue of Microorganisms (GCM) 10K type strain sequencing project: providing services to taxonomists for standard genome sequencing and annotation.</title>
        <authorList>
            <consortium name="The Broad Institute Genomics Platform"/>
            <consortium name="The Broad Institute Genome Sequencing Center for Infectious Disease"/>
            <person name="Wu L."/>
            <person name="Ma J."/>
        </authorList>
    </citation>
    <scope>NUCLEOTIDE SEQUENCE [LARGE SCALE GENOMIC DNA]</scope>
    <source>
        <strain evidence="2">JCM 17440</strain>
    </source>
</reference>
<proteinExistence type="predicted"/>
<dbReference type="Proteomes" id="UP001501710">
    <property type="component" value="Unassembled WGS sequence"/>
</dbReference>
<accession>A0ABP8CII7</accession>
<sequence>MAGSVWVRCGVFGVLGEEADELEAVEVCDAAAAFSGGLDGEALFGRCRVDEDCGALSYQHSRPSNM</sequence>
<comment type="caution">
    <text evidence="1">The sequence shown here is derived from an EMBL/GenBank/DDBJ whole genome shotgun (WGS) entry which is preliminary data.</text>
</comment>
<name>A0ABP8CII7_9ACTN</name>
<organism evidence="1 2">
    <name type="scientific">Actinomadura meridiana</name>
    <dbReference type="NCBI Taxonomy" id="559626"/>
    <lineage>
        <taxon>Bacteria</taxon>
        <taxon>Bacillati</taxon>
        <taxon>Actinomycetota</taxon>
        <taxon>Actinomycetes</taxon>
        <taxon>Streptosporangiales</taxon>
        <taxon>Thermomonosporaceae</taxon>
        <taxon>Actinomadura</taxon>
    </lineage>
</organism>
<evidence type="ECO:0000313" key="1">
    <source>
        <dbReference type="EMBL" id="GAA4239778.1"/>
    </source>
</evidence>
<dbReference type="EMBL" id="BAABAS010000021">
    <property type="protein sequence ID" value="GAA4239778.1"/>
    <property type="molecule type" value="Genomic_DNA"/>
</dbReference>